<dbReference type="InterPro" id="IPR056798">
    <property type="entry name" value="ADH_Fe_C"/>
</dbReference>
<feature type="domain" description="Alcohol dehydrogenase iron-type/glycerol dehydrogenase GldA" evidence="2">
    <location>
        <begin position="9"/>
        <end position="177"/>
    </location>
</feature>
<dbReference type="PROSITE" id="PS00060">
    <property type="entry name" value="ADH_IRON_2"/>
    <property type="match status" value="1"/>
</dbReference>
<dbReference type="Pfam" id="PF00465">
    <property type="entry name" value="Fe-ADH"/>
    <property type="match status" value="1"/>
</dbReference>
<dbReference type="Gene3D" id="1.20.1090.10">
    <property type="entry name" value="Dehydroquinate synthase-like - alpha domain"/>
    <property type="match status" value="1"/>
</dbReference>
<dbReference type="SUPFAM" id="SSF56796">
    <property type="entry name" value="Dehydroquinate synthase-like"/>
    <property type="match status" value="1"/>
</dbReference>
<comment type="caution">
    <text evidence="4">The sequence shown here is derived from an EMBL/GenBank/DDBJ whole genome shotgun (WGS) entry which is preliminary data.</text>
</comment>
<dbReference type="RefSeq" id="WP_102265738.1">
    <property type="nucleotide sequence ID" value="NZ_CALVCM010000033.1"/>
</dbReference>
<name>A0ABT1SMA6_9FIRM</name>
<gene>
    <name evidence="4" type="ORF">NE663_08115</name>
</gene>
<accession>A0ABT1SMA6</accession>
<sequence>MLNFLYDIPTKVYFGEGEIKHLGEALKEYGKRVLLVYGGGSIKRTGIYDRVTACLKEAGLFWAECGGVEPNPRIETVRRGIALCKKEQIDVVLAVGGGSSIDCAKVIAAGANSAYDAWELVKDKTKIESVLPVIAVLTLAATGSEMDAGAVISNPETMEKLGVANPGMAPKYAFMDPTYTYSVSPFQTAAGTADIMSHTIESYFQKETGNDLTDTFAEGILKTCVKYGPIAVAEPKNYTARANLMWAGSWAINNLLKYGKGNGWSCHPMEHELSAYYDMTHGLGLAILTPHWMRYILSEETLDRFVSFGVEVFGIDRTLPKMEIAHRGIDALAAFFRSLGLVSTLKEAGVGEEHLEAMAEHAAKLMKNPYVALSKEDILKIYRAAL</sequence>
<keyword evidence="5" id="KW-1185">Reference proteome</keyword>
<evidence type="ECO:0000313" key="4">
    <source>
        <dbReference type="EMBL" id="MCQ5122220.1"/>
    </source>
</evidence>
<dbReference type="Gene3D" id="3.40.50.1970">
    <property type="match status" value="1"/>
</dbReference>
<evidence type="ECO:0000259" key="3">
    <source>
        <dbReference type="Pfam" id="PF25137"/>
    </source>
</evidence>
<reference evidence="4 5" key="1">
    <citation type="submission" date="2022-06" db="EMBL/GenBank/DDBJ databases">
        <title>Isolation of gut microbiota from human fecal samples.</title>
        <authorList>
            <person name="Pamer E.G."/>
            <person name="Barat B."/>
            <person name="Waligurski E."/>
            <person name="Medina S."/>
            <person name="Paddock L."/>
            <person name="Mostad J."/>
        </authorList>
    </citation>
    <scope>NUCLEOTIDE SEQUENCE [LARGE SCALE GENOMIC DNA]</scope>
    <source>
        <strain evidence="4 5">DFI.6.1</strain>
    </source>
</reference>
<dbReference type="PANTHER" id="PTHR43633:SF1">
    <property type="entry name" value="ALCOHOL DEHYDROGENASE YQHD"/>
    <property type="match status" value="1"/>
</dbReference>
<dbReference type="InterPro" id="IPR018211">
    <property type="entry name" value="ADH_Fe_CS"/>
</dbReference>
<dbReference type="PANTHER" id="PTHR43633">
    <property type="entry name" value="ALCOHOL DEHYDROGENASE YQHD"/>
    <property type="match status" value="1"/>
</dbReference>
<proteinExistence type="predicted"/>
<evidence type="ECO:0000313" key="5">
    <source>
        <dbReference type="Proteomes" id="UP001524435"/>
    </source>
</evidence>
<protein>
    <submittedName>
        <fullName evidence="4">Iron-containing alcohol dehydrogenase</fullName>
    </submittedName>
</protein>
<dbReference type="Pfam" id="PF25137">
    <property type="entry name" value="ADH_Fe_C"/>
    <property type="match status" value="1"/>
</dbReference>
<evidence type="ECO:0000256" key="1">
    <source>
        <dbReference type="ARBA" id="ARBA00023002"/>
    </source>
</evidence>
<organism evidence="4 5">
    <name type="scientific">Massilicoli timonensis</name>
    <dbReference type="NCBI Taxonomy" id="2015901"/>
    <lineage>
        <taxon>Bacteria</taxon>
        <taxon>Bacillati</taxon>
        <taxon>Bacillota</taxon>
        <taxon>Erysipelotrichia</taxon>
        <taxon>Erysipelotrichales</taxon>
        <taxon>Erysipelotrichaceae</taxon>
        <taxon>Massilicoli</taxon>
    </lineage>
</organism>
<feature type="domain" description="Fe-containing alcohol dehydrogenase-like C-terminal" evidence="3">
    <location>
        <begin position="188"/>
        <end position="386"/>
    </location>
</feature>
<keyword evidence="1" id="KW-0560">Oxidoreductase</keyword>
<evidence type="ECO:0000259" key="2">
    <source>
        <dbReference type="Pfam" id="PF00465"/>
    </source>
</evidence>
<dbReference type="InterPro" id="IPR044731">
    <property type="entry name" value="BDH-like"/>
</dbReference>
<dbReference type="EMBL" id="JANGCH010000011">
    <property type="protein sequence ID" value="MCQ5122220.1"/>
    <property type="molecule type" value="Genomic_DNA"/>
</dbReference>
<dbReference type="CDD" id="cd08187">
    <property type="entry name" value="BDH"/>
    <property type="match status" value="1"/>
</dbReference>
<dbReference type="InterPro" id="IPR001670">
    <property type="entry name" value="ADH_Fe/GldA"/>
</dbReference>
<dbReference type="Proteomes" id="UP001524435">
    <property type="component" value="Unassembled WGS sequence"/>
</dbReference>